<dbReference type="RefSeq" id="WP_015402703.1">
    <property type="nucleotide sequence ID" value="NC_020304.1"/>
</dbReference>
<dbReference type="KEGG" id="dsf:UWK_00421"/>
<dbReference type="EMBL" id="CP003985">
    <property type="protein sequence ID" value="AGF77005.1"/>
    <property type="molecule type" value="Genomic_DNA"/>
</dbReference>
<dbReference type="AlphaFoldDB" id="M1PB86"/>
<dbReference type="HOGENOM" id="CLU_798598_0_0_7"/>
<gene>
    <name evidence="1" type="ordered locus">UWK_00421</name>
</gene>
<dbReference type="Proteomes" id="UP000011721">
    <property type="component" value="Chromosome"/>
</dbReference>
<evidence type="ECO:0000313" key="1">
    <source>
        <dbReference type="EMBL" id="AGF77005.1"/>
    </source>
</evidence>
<accession>M1PB86</accession>
<sequence>MQSLNSLYFPETVLPRHLRNCLLLFPDTLHLLQPVESGTETIDKSPESDIFMEQGICQVHTPSLLGKDRNRFLKLVEEIRIGKDDIVQQLSGLTLAHLSKEQDTSDKSHRAIMTTLLGGQTTGESDSAEETQKAALWQARLVLALAEILDKEEAELATKLSDIDDTELALFEELLGDVPDDTEETDSFAELMRIRANINHPRPGTLKRRIQAWKTLYSSGSLPEKYWLWMTSQEEAAELLIDNYEEKAGRNSVPLLLLDLPEHLYMRDKDGLESIRKFQEQEGDIRRNIIEKLTAIVSKEHLNSVDPVALLPDAGILAREWNDLIEYHFPEKRFGRRKLDFQFLANISLDQLVRGVDEEKQSDTIRHGIVAIYKE</sequence>
<organism evidence="1 2">
    <name type="scientific">Desulfocapsa sulfexigens (strain DSM 10523 / SB164P1)</name>
    <dbReference type="NCBI Taxonomy" id="1167006"/>
    <lineage>
        <taxon>Bacteria</taxon>
        <taxon>Pseudomonadati</taxon>
        <taxon>Thermodesulfobacteriota</taxon>
        <taxon>Desulfobulbia</taxon>
        <taxon>Desulfobulbales</taxon>
        <taxon>Desulfocapsaceae</taxon>
        <taxon>Desulfocapsa</taxon>
    </lineage>
</organism>
<proteinExistence type="predicted"/>
<dbReference type="OrthoDB" id="5430026at2"/>
<evidence type="ECO:0000313" key="2">
    <source>
        <dbReference type="Proteomes" id="UP000011721"/>
    </source>
</evidence>
<protein>
    <submittedName>
        <fullName evidence="1">Uncharacterized protein</fullName>
    </submittedName>
</protein>
<keyword evidence="2" id="KW-1185">Reference proteome</keyword>
<reference evidence="2" key="1">
    <citation type="journal article" date="2013" name="Stand. Genomic Sci.">
        <title>Complete genome sequence of Desulfocapsa sulfexigens, a marine deltaproteobacterium specialized in disproportionating inorganic sulfur compounds.</title>
        <authorList>
            <person name="Finster K.W."/>
            <person name="Kjeldsen K.U."/>
            <person name="Kube M."/>
            <person name="Reinhardt R."/>
            <person name="Mussmann M."/>
            <person name="Amann R."/>
            <person name="Schreiber L."/>
        </authorList>
    </citation>
    <scope>NUCLEOTIDE SEQUENCE [LARGE SCALE GENOMIC DNA]</scope>
    <source>
        <strain evidence="2">DSM 10523 / SB164P1</strain>
    </source>
</reference>
<name>M1PB86_DESSD</name>